<accession>A0ABU8SD51</accession>
<keyword evidence="1" id="KW-0732">Signal</keyword>
<organism evidence="2 3">
    <name type="scientific">Novosphingobium aquae</name>
    <dbReference type="NCBI Taxonomy" id="3133435"/>
    <lineage>
        <taxon>Bacteria</taxon>
        <taxon>Pseudomonadati</taxon>
        <taxon>Pseudomonadota</taxon>
        <taxon>Alphaproteobacteria</taxon>
        <taxon>Sphingomonadales</taxon>
        <taxon>Sphingomonadaceae</taxon>
        <taxon>Novosphingobium</taxon>
    </lineage>
</organism>
<evidence type="ECO:0000313" key="2">
    <source>
        <dbReference type="EMBL" id="MEJ6011892.1"/>
    </source>
</evidence>
<dbReference type="Proteomes" id="UP001379235">
    <property type="component" value="Unassembled WGS sequence"/>
</dbReference>
<feature type="chain" id="PRO_5047063699" description="DUF4139 domain-containing protein" evidence="1">
    <location>
        <begin position="19"/>
        <end position="525"/>
    </location>
</feature>
<reference evidence="2 3" key="1">
    <citation type="submission" date="2024-03" db="EMBL/GenBank/DDBJ databases">
        <authorList>
            <person name="Jo J.-H."/>
        </authorList>
    </citation>
    <scope>NUCLEOTIDE SEQUENCE [LARGE SCALE GENOMIC DNA]</scope>
    <source>
        <strain evidence="2 3">AS3R-12</strain>
    </source>
</reference>
<comment type="caution">
    <text evidence="2">The sequence shown here is derived from an EMBL/GenBank/DDBJ whole genome shotgun (WGS) entry which is preliminary data.</text>
</comment>
<evidence type="ECO:0008006" key="4">
    <source>
        <dbReference type="Google" id="ProtNLM"/>
    </source>
</evidence>
<feature type="signal peptide" evidence="1">
    <location>
        <begin position="1"/>
        <end position="18"/>
    </location>
</feature>
<dbReference type="PANTHER" id="PTHR38075">
    <property type="entry name" value="DUF4139 DOMAIN-CONTAINING PROTEIN"/>
    <property type="match status" value="1"/>
</dbReference>
<dbReference type="EMBL" id="JBBHJY010000011">
    <property type="protein sequence ID" value="MEJ6011892.1"/>
    <property type="molecule type" value="Genomic_DNA"/>
</dbReference>
<gene>
    <name evidence="2" type="ORF">WG900_18460</name>
</gene>
<protein>
    <recommendedName>
        <fullName evidence="4">DUF4139 domain-containing protein</fullName>
    </recommendedName>
</protein>
<dbReference type="PANTHER" id="PTHR38075:SF1">
    <property type="entry name" value="DUF4139 DOMAIN-CONTAINING PROTEIN"/>
    <property type="match status" value="1"/>
</dbReference>
<evidence type="ECO:0000256" key="1">
    <source>
        <dbReference type="SAM" id="SignalP"/>
    </source>
</evidence>
<dbReference type="RefSeq" id="WP_339969564.1">
    <property type="nucleotide sequence ID" value="NZ_JBBHJY010000011.1"/>
</dbReference>
<proteinExistence type="predicted"/>
<evidence type="ECO:0000313" key="3">
    <source>
        <dbReference type="Proteomes" id="UP001379235"/>
    </source>
</evidence>
<keyword evidence="3" id="KW-1185">Reference proteome</keyword>
<sequence length="525" mass="56396">MRRLLALILALIASPALAQMPLVVSAKPDSVAVTIYRDPQRAAGNAINKGSPGAFALIAETRVVDLPPGEVVIRFEGVAGGIVPQSAILFGTSPREKNRDAALLSQKGLVDNFTGQAVILRRTDPVTGAVTEERATVRSAAQRLVVTTAKGSEAVYCSGLNQTLIYPGAPADLSAKPVLTMTTKDQPGGKATVTLAYIATGFDWDASYVAVLSPDGQSMSLLSWLTMASADETSFVDATTSAVAGEINRSYETHDDTGQRAKDEARWLNKWANCWPAGRTHEIPLSEGPMPPPPPPPPPMAMAMSAMSDDIIVTARRREEKAMDLPIAVTAVSEALGDLKLYRIPIPVTVASNAQKQVAFLNAPKVKGDLVYRSRVYGQADDPQMLFRFQNRKTEGLGDPLPAGQVVVYQDGELGRQVVGETSTRNKAVGEEVEFEFGEPTGFTVRSEEEARVKGKPAAVTTVVRNANPFAVRFELEFAAGDDRIYKGLPGKMIRKPGKQIWAMTLAPGSETRLRWTVAEAKALK</sequence>
<name>A0ABU8SD51_9SPHN</name>